<feature type="transmembrane region" description="Helical" evidence="17">
    <location>
        <begin position="158"/>
        <end position="178"/>
    </location>
</feature>
<reference evidence="18 19" key="1">
    <citation type="submission" date="2006-03" db="EMBL/GenBank/DDBJ databases">
        <authorList>
            <person name="Pinhassi J."/>
            <person name="Pedros-Alio C."/>
            <person name="Ferriera S."/>
            <person name="Johnson J."/>
            <person name="Kravitz S."/>
            <person name="Halpern A."/>
            <person name="Remington K."/>
            <person name="Beeson K."/>
            <person name="Tran B."/>
            <person name="Rogers Y.-H."/>
            <person name="Friedman R."/>
            <person name="Venter J.C."/>
        </authorList>
    </citation>
    <scope>NUCLEOTIDE SEQUENCE [LARGE SCALE GENOMIC DNA]</scope>
    <source>
        <strain evidence="18 19">RED65</strain>
    </source>
</reference>
<dbReference type="InterPro" id="IPR000462">
    <property type="entry name" value="CDP-OH_P_trans"/>
</dbReference>
<dbReference type="AlphaFoldDB" id="Q1N4R3"/>
<evidence type="ECO:0000256" key="1">
    <source>
        <dbReference type="ARBA" id="ARBA00004141"/>
    </source>
</evidence>
<proteinExistence type="inferred from homology"/>
<keyword evidence="6" id="KW-0444">Lipid biosynthesis</keyword>
<evidence type="ECO:0000256" key="15">
    <source>
        <dbReference type="NCBIfam" id="TIGR00560"/>
    </source>
</evidence>
<dbReference type="PANTHER" id="PTHR14269:SF62">
    <property type="entry name" value="CDP-DIACYLGLYCEROL--GLYCEROL-3-PHOSPHATE 3-PHOSPHATIDYLTRANSFERASE 1, CHLOROPLASTIC"/>
    <property type="match status" value="1"/>
</dbReference>
<evidence type="ECO:0000256" key="17">
    <source>
        <dbReference type="SAM" id="Phobius"/>
    </source>
</evidence>
<evidence type="ECO:0000256" key="4">
    <source>
        <dbReference type="ARBA" id="ARBA00013170"/>
    </source>
</evidence>
<dbReference type="InterPro" id="IPR048254">
    <property type="entry name" value="CDP_ALCOHOL_P_TRANSF_CS"/>
</dbReference>
<evidence type="ECO:0000313" key="19">
    <source>
        <dbReference type="Proteomes" id="UP000004263"/>
    </source>
</evidence>
<gene>
    <name evidence="18" type="ORF">RED65_01355</name>
</gene>
<evidence type="ECO:0000256" key="8">
    <source>
        <dbReference type="ARBA" id="ARBA00022692"/>
    </source>
</evidence>
<dbReference type="GO" id="GO:0005886">
    <property type="term" value="C:plasma membrane"/>
    <property type="evidence" value="ECO:0007669"/>
    <property type="project" value="TreeGrafter"/>
</dbReference>
<evidence type="ECO:0000256" key="10">
    <source>
        <dbReference type="ARBA" id="ARBA00023098"/>
    </source>
</evidence>
<dbReference type="GO" id="GO:0008444">
    <property type="term" value="F:CDP-diacylglycerol-glycerol-3-phosphate 3-phosphatidyltransferase activity"/>
    <property type="evidence" value="ECO:0007669"/>
    <property type="project" value="UniProtKB-UniRule"/>
</dbReference>
<evidence type="ECO:0000256" key="5">
    <source>
        <dbReference type="ARBA" id="ARBA00014944"/>
    </source>
</evidence>
<dbReference type="EMBL" id="AAQH01000002">
    <property type="protein sequence ID" value="EAT13365.1"/>
    <property type="molecule type" value="Genomic_DNA"/>
</dbReference>
<evidence type="ECO:0000256" key="2">
    <source>
        <dbReference type="ARBA" id="ARBA00005042"/>
    </source>
</evidence>
<keyword evidence="7 16" id="KW-0808">Transferase</keyword>
<feature type="transmembrane region" description="Helical" evidence="17">
    <location>
        <begin position="31"/>
        <end position="48"/>
    </location>
</feature>
<protein>
    <recommendedName>
        <fullName evidence="5 15">CDP-diacylglycerol--glycerol-3-phosphate 3-phosphatidyltransferase</fullName>
        <ecNumber evidence="4 15">2.7.8.5</ecNumber>
    </recommendedName>
</protein>
<keyword evidence="19" id="KW-1185">Reference proteome</keyword>
<comment type="similarity">
    <text evidence="3 16">Belongs to the CDP-alcohol phosphatidyltransferase class-I family.</text>
</comment>
<name>Q1N4R3_9GAMM</name>
<keyword evidence="8 17" id="KW-0812">Transmembrane</keyword>
<evidence type="ECO:0000256" key="6">
    <source>
        <dbReference type="ARBA" id="ARBA00022516"/>
    </source>
</evidence>
<keyword evidence="11 17" id="KW-0472">Membrane</keyword>
<dbReference type="PANTHER" id="PTHR14269">
    <property type="entry name" value="CDP-DIACYLGLYCEROL--GLYCEROL-3-PHOSPHATE 3-PHOSPHATIDYLTRANSFERASE-RELATED"/>
    <property type="match status" value="1"/>
</dbReference>
<comment type="caution">
    <text evidence="18">The sequence shown here is derived from an EMBL/GenBank/DDBJ whole genome shotgun (WGS) entry which is preliminary data.</text>
</comment>
<dbReference type="InterPro" id="IPR050324">
    <property type="entry name" value="CDP-alcohol_PTase-I"/>
</dbReference>
<dbReference type="HOGENOM" id="CLU_051314_2_1_6"/>
<evidence type="ECO:0000256" key="13">
    <source>
        <dbReference type="ARBA" id="ARBA00023264"/>
    </source>
</evidence>
<dbReference type="STRING" id="207949.RED65_01355"/>
<dbReference type="EC" id="2.7.8.5" evidence="4 15"/>
<dbReference type="NCBIfam" id="TIGR00560">
    <property type="entry name" value="pgsA"/>
    <property type="match status" value="1"/>
</dbReference>
<dbReference type="Pfam" id="PF01066">
    <property type="entry name" value="CDP-OH_P_transf"/>
    <property type="match status" value="1"/>
</dbReference>
<comment type="pathway">
    <text evidence="2">Phospholipid metabolism; phosphatidylglycerol biosynthesis; phosphatidylglycerol from CDP-diacylglycerol: step 1/2.</text>
</comment>
<comment type="catalytic activity">
    <reaction evidence="14">
        <text>a CDP-1,2-diacyl-sn-glycerol + sn-glycerol 3-phosphate = a 1,2-diacyl-sn-glycero-3-phospho-(1'-sn-glycero-3'-phosphate) + CMP + H(+)</text>
        <dbReference type="Rhea" id="RHEA:12593"/>
        <dbReference type="ChEBI" id="CHEBI:15378"/>
        <dbReference type="ChEBI" id="CHEBI:57597"/>
        <dbReference type="ChEBI" id="CHEBI:58332"/>
        <dbReference type="ChEBI" id="CHEBI:60110"/>
        <dbReference type="ChEBI" id="CHEBI:60377"/>
        <dbReference type="EC" id="2.7.8.5"/>
    </reaction>
</comment>
<dbReference type="PIRSF" id="PIRSF000847">
    <property type="entry name" value="Phos_ph_gly_syn"/>
    <property type="match status" value="1"/>
</dbReference>
<evidence type="ECO:0000256" key="16">
    <source>
        <dbReference type="RuleBase" id="RU003750"/>
    </source>
</evidence>
<evidence type="ECO:0000256" key="9">
    <source>
        <dbReference type="ARBA" id="ARBA00022989"/>
    </source>
</evidence>
<keyword evidence="10" id="KW-0443">Lipid metabolism</keyword>
<evidence type="ECO:0000256" key="11">
    <source>
        <dbReference type="ARBA" id="ARBA00023136"/>
    </source>
</evidence>
<keyword evidence="13" id="KW-1208">Phospholipid metabolism</keyword>
<feature type="transmembrane region" description="Helical" evidence="17">
    <location>
        <begin position="60"/>
        <end position="83"/>
    </location>
</feature>
<evidence type="ECO:0000256" key="3">
    <source>
        <dbReference type="ARBA" id="ARBA00010441"/>
    </source>
</evidence>
<evidence type="ECO:0000256" key="7">
    <source>
        <dbReference type="ARBA" id="ARBA00022679"/>
    </source>
</evidence>
<comment type="subcellular location">
    <subcellularLocation>
        <location evidence="1">Membrane</location>
        <topology evidence="1">Multi-pass membrane protein</topology>
    </subcellularLocation>
</comment>
<keyword evidence="9 17" id="KW-1133">Transmembrane helix</keyword>
<evidence type="ECO:0000256" key="14">
    <source>
        <dbReference type="ARBA" id="ARBA00048586"/>
    </source>
</evidence>
<dbReference type="InterPro" id="IPR043130">
    <property type="entry name" value="CDP-OH_PTrfase_TM_dom"/>
</dbReference>
<evidence type="ECO:0000313" key="18">
    <source>
        <dbReference type="EMBL" id="EAT13365.1"/>
    </source>
</evidence>
<dbReference type="GO" id="GO:0046474">
    <property type="term" value="P:glycerophospholipid biosynthetic process"/>
    <property type="evidence" value="ECO:0007669"/>
    <property type="project" value="TreeGrafter"/>
</dbReference>
<evidence type="ECO:0000256" key="12">
    <source>
        <dbReference type="ARBA" id="ARBA00023209"/>
    </source>
</evidence>
<keyword evidence="12" id="KW-0594">Phospholipid biosynthesis</keyword>
<dbReference type="OrthoDB" id="9796672at2"/>
<dbReference type="InterPro" id="IPR004570">
    <property type="entry name" value="Phosphatidylglycerol_P_synth"/>
</dbReference>
<sequence>MPVNLPNILTAIRVVLIPLMVVVFYLPVYWASFAAAVVFWVACITDYWDGYLARKMNLTTAFGAFLDPVADKLIVVVSLMLVVDRDNTLWLTVPALIIVGREVFVSALREWMAGVGKSADVAVSFVGKAKTLVQMTAITGLLGIEPGGHDALIASDGWYAAAIVLLVFAAVLTIWSMIQYLKAAWPVLKS</sequence>
<dbReference type="Gene3D" id="1.20.120.1760">
    <property type="match status" value="1"/>
</dbReference>
<organism evidence="18 19">
    <name type="scientific">Bermanella marisrubri</name>
    <dbReference type="NCBI Taxonomy" id="207949"/>
    <lineage>
        <taxon>Bacteria</taxon>
        <taxon>Pseudomonadati</taxon>
        <taxon>Pseudomonadota</taxon>
        <taxon>Gammaproteobacteria</taxon>
        <taxon>Oceanospirillales</taxon>
        <taxon>Oceanospirillaceae</taxon>
        <taxon>Bermanella</taxon>
    </lineage>
</organism>
<dbReference type="Proteomes" id="UP000004263">
    <property type="component" value="Unassembled WGS sequence"/>
</dbReference>
<accession>Q1N4R3</accession>
<dbReference type="PROSITE" id="PS00379">
    <property type="entry name" value="CDP_ALCOHOL_P_TRANSF"/>
    <property type="match status" value="1"/>
</dbReference>
<dbReference type="RefSeq" id="WP_007017749.1">
    <property type="nucleotide sequence ID" value="NZ_CH724114.1"/>
</dbReference>